<keyword evidence="2" id="KW-1185">Reference proteome</keyword>
<proteinExistence type="predicted"/>
<accession>U4K920</accession>
<dbReference type="KEGG" id="vni:VIBNI_A3088"/>
<gene>
    <name evidence="1" type="ORF">VIBNI_A3088</name>
</gene>
<dbReference type="OrthoDB" id="9793236at2"/>
<sequence length="120" mass="13766">MYRCLDEVKQTIHPCKTYQGKIPKQGVDFLGFCIDGKAEDKPKNTLNLAWKTIANHLIKIQRLYEQGASPECIAGYVTRWLRWVKSGVTIALEQVVTQVFNNTLGKRLDTQFDLQGFYRG</sequence>
<evidence type="ECO:0000313" key="2">
    <source>
        <dbReference type="Proteomes" id="UP000016895"/>
    </source>
</evidence>
<evidence type="ECO:0000313" key="1">
    <source>
        <dbReference type="EMBL" id="CCO59107.1"/>
    </source>
</evidence>
<dbReference type="PATRIC" id="fig|1260221.3.peg.2934"/>
<organism evidence="1 2">
    <name type="scientific">Vibrio nigripulchritudo</name>
    <dbReference type="NCBI Taxonomy" id="28173"/>
    <lineage>
        <taxon>Bacteria</taxon>
        <taxon>Pseudomonadati</taxon>
        <taxon>Pseudomonadota</taxon>
        <taxon>Gammaproteobacteria</taxon>
        <taxon>Vibrionales</taxon>
        <taxon>Vibrionaceae</taxon>
        <taxon>Vibrio</taxon>
    </lineage>
</organism>
<dbReference type="Proteomes" id="UP000016895">
    <property type="component" value="Chromosome 1"/>
</dbReference>
<dbReference type="AlphaFoldDB" id="U4K920"/>
<reference evidence="1 2" key="1">
    <citation type="journal article" date="2013" name="ISME J.">
        <title>Comparative genomics of pathogenic lineages of Vibrio nigripulchritudo identifies virulence-associated traits.</title>
        <authorList>
            <person name="Goudenege D."/>
            <person name="Labreuche Y."/>
            <person name="Krin E."/>
            <person name="Ansquer D."/>
            <person name="Mangenot S."/>
            <person name="Calteau A."/>
            <person name="Medigue C."/>
            <person name="Mazel D."/>
            <person name="Polz M.F."/>
            <person name="Le Roux F."/>
        </authorList>
    </citation>
    <scope>NUCLEOTIDE SEQUENCE [LARGE SCALE GENOMIC DNA]</scope>
    <source>
        <strain evidence="2">SnF1</strain>
    </source>
</reference>
<protein>
    <submittedName>
        <fullName evidence="1">Uncharacterized protein</fullName>
    </submittedName>
</protein>
<name>U4K920_9VIBR</name>
<dbReference type="EMBL" id="FO203526">
    <property type="protein sequence ID" value="CCO59107.1"/>
    <property type="molecule type" value="Genomic_DNA"/>
</dbReference>
<dbReference type="RefSeq" id="WP_022551672.1">
    <property type="nucleotide sequence ID" value="NC_022528.1"/>
</dbReference>